<protein>
    <submittedName>
        <fullName evidence="1">Uncharacterized protein</fullName>
    </submittedName>
</protein>
<dbReference type="Proteomes" id="UP000639772">
    <property type="component" value="Unassembled WGS sequence"/>
</dbReference>
<proteinExistence type="predicted"/>
<organism evidence="1 2">
    <name type="scientific">Vanilla planifolia</name>
    <name type="common">Vanilla</name>
    <dbReference type="NCBI Taxonomy" id="51239"/>
    <lineage>
        <taxon>Eukaryota</taxon>
        <taxon>Viridiplantae</taxon>
        <taxon>Streptophyta</taxon>
        <taxon>Embryophyta</taxon>
        <taxon>Tracheophyta</taxon>
        <taxon>Spermatophyta</taxon>
        <taxon>Magnoliopsida</taxon>
        <taxon>Liliopsida</taxon>
        <taxon>Asparagales</taxon>
        <taxon>Orchidaceae</taxon>
        <taxon>Vanilloideae</taxon>
        <taxon>Vanilleae</taxon>
        <taxon>Vanilla</taxon>
    </lineage>
</organism>
<gene>
    <name evidence="1" type="ORF">HPP92_005788</name>
</gene>
<reference evidence="1 2" key="1">
    <citation type="journal article" date="2020" name="Nat. Food">
        <title>A phased Vanilla planifolia genome enables genetic improvement of flavour and production.</title>
        <authorList>
            <person name="Hasing T."/>
            <person name="Tang H."/>
            <person name="Brym M."/>
            <person name="Khazi F."/>
            <person name="Huang T."/>
            <person name="Chambers A.H."/>
        </authorList>
    </citation>
    <scope>NUCLEOTIDE SEQUENCE [LARGE SCALE GENOMIC DNA]</scope>
    <source>
        <tissue evidence="1">Leaf</tissue>
    </source>
</reference>
<dbReference type="EMBL" id="JADCNM010000002">
    <property type="protein sequence ID" value="KAG0494794.1"/>
    <property type="molecule type" value="Genomic_DNA"/>
</dbReference>
<dbReference type="AlphaFoldDB" id="A0A835RNC6"/>
<evidence type="ECO:0000313" key="1">
    <source>
        <dbReference type="EMBL" id="KAG0494794.1"/>
    </source>
</evidence>
<accession>A0A835RNC6</accession>
<name>A0A835RNC6_VANPL</name>
<comment type="caution">
    <text evidence="1">The sequence shown here is derived from an EMBL/GenBank/DDBJ whole genome shotgun (WGS) entry which is preliminary data.</text>
</comment>
<evidence type="ECO:0000313" key="2">
    <source>
        <dbReference type="Proteomes" id="UP000639772"/>
    </source>
</evidence>
<sequence length="131" mass="13658">MVSLRCEEESKDVYSAEYGRVCRRCSDSGAGRMCLGEATDFIVSPPLNLTAGPGADAVQRCGSENRRRFARVERPRRISPTAGGVFPAGVGGNAGNAVELHRAYGTAVVPLAVRCMVDLAEGEAGGGVGND</sequence>